<dbReference type="AlphaFoldDB" id="A0A9J6C4W9"/>
<dbReference type="GO" id="GO:0001732">
    <property type="term" value="P:formation of cytoplasmic translation initiation complex"/>
    <property type="evidence" value="ECO:0007669"/>
    <property type="project" value="UniProtKB-UniRule"/>
</dbReference>
<dbReference type="Pfam" id="PF09440">
    <property type="entry name" value="eIF3_N"/>
    <property type="match status" value="1"/>
</dbReference>
<dbReference type="InterPro" id="IPR000717">
    <property type="entry name" value="PCI_dom"/>
</dbReference>
<comment type="caution">
    <text evidence="8">The sequence shown here is derived from an EMBL/GenBank/DDBJ whole genome shotgun (WGS) entry which is preliminary data.</text>
</comment>
<dbReference type="Proteomes" id="UP001107558">
    <property type="component" value="Chromosome 2"/>
</dbReference>
<dbReference type="Pfam" id="PF01399">
    <property type="entry name" value="PCI"/>
    <property type="match status" value="1"/>
</dbReference>
<evidence type="ECO:0000313" key="9">
    <source>
        <dbReference type="Proteomes" id="UP001107558"/>
    </source>
</evidence>
<dbReference type="GO" id="GO:0033290">
    <property type="term" value="C:eukaryotic 48S preinitiation complex"/>
    <property type="evidence" value="ECO:0007669"/>
    <property type="project" value="UniProtKB-UniRule"/>
</dbReference>
<dbReference type="CDD" id="cd21378">
    <property type="entry name" value="eIF3E"/>
    <property type="match status" value="1"/>
</dbReference>
<dbReference type="PIRSF" id="PIRSF016255">
    <property type="entry name" value="eIF3e_su6"/>
    <property type="match status" value="1"/>
</dbReference>
<dbReference type="PANTHER" id="PTHR10317">
    <property type="entry name" value="EUKARYOTIC TRANSLATION INITIATION FACTOR 3 SUBUNIT E"/>
    <property type="match status" value="1"/>
</dbReference>
<evidence type="ECO:0000259" key="7">
    <source>
        <dbReference type="PROSITE" id="PS50250"/>
    </source>
</evidence>
<dbReference type="EMBL" id="JADBJN010000002">
    <property type="protein sequence ID" value="KAG5677039.1"/>
    <property type="molecule type" value="Genomic_DNA"/>
</dbReference>
<organism evidence="8 9">
    <name type="scientific">Polypedilum vanderplanki</name>
    <name type="common">Sleeping chironomid midge</name>
    <dbReference type="NCBI Taxonomy" id="319348"/>
    <lineage>
        <taxon>Eukaryota</taxon>
        <taxon>Metazoa</taxon>
        <taxon>Ecdysozoa</taxon>
        <taxon>Arthropoda</taxon>
        <taxon>Hexapoda</taxon>
        <taxon>Insecta</taxon>
        <taxon>Pterygota</taxon>
        <taxon>Neoptera</taxon>
        <taxon>Endopterygota</taxon>
        <taxon>Diptera</taxon>
        <taxon>Nematocera</taxon>
        <taxon>Chironomoidea</taxon>
        <taxon>Chironomidae</taxon>
        <taxon>Chironominae</taxon>
        <taxon>Polypedilum</taxon>
        <taxon>Polypedilum</taxon>
    </lineage>
</organism>
<dbReference type="HAMAP" id="MF_03004">
    <property type="entry name" value="eIF3e"/>
    <property type="match status" value="1"/>
</dbReference>
<dbReference type="GO" id="GO:0003743">
    <property type="term" value="F:translation initiation factor activity"/>
    <property type="evidence" value="ECO:0007669"/>
    <property type="project" value="UniProtKB-UniRule"/>
</dbReference>
<dbReference type="GO" id="GO:0016282">
    <property type="term" value="C:eukaryotic 43S preinitiation complex"/>
    <property type="evidence" value="ECO:0007669"/>
    <property type="project" value="UniProtKB-UniRule"/>
</dbReference>
<comment type="function">
    <text evidence="5">Component of the eukaryotic translation initiation factor 3 (eIF-3) complex, which is involved in protein synthesis of a specialized repertoire of mRNAs and, together with other initiation factors, stimulates binding of mRNA and methionyl-tRNAi to the 40S ribosome. The eIF-3 complex specifically targets and initiates translation of a subset of mRNAs involved in cell proliferation.</text>
</comment>
<evidence type="ECO:0000256" key="4">
    <source>
        <dbReference type="ARBA" id="ARBA00047068"/>
    </source>
</evidence>
<comment type="subunit">
    <text evidence="4">Component of the eukaryotic translation initiation factor 3 (eIF-3) complex. The eIF-3 complex interacts with pix. Interacts with mxt.</text>
</comment>
<keyword evidence="3 5" id="KW-0648">Protein biosynthesis</keyword>
<dbReference type="SUPFAM" id="SSF46785">
    <property type="entry name" value="Winged helix' DNA-binding domain"/>
    <property type="match status" value="1"/>
</dbReference>
<name>A0A9J6C4W9_POLVA</name>
<dbReference type="GO" id="GO:0071540">
    <property type="term" value="C:eukaryotic translation initiation factor 3 complex, eIF3e"/>
    <property type="evidence" value="ECO:0007669"/>
    <property type="project" value="UniProtKB-UniRule"/>
</dbReference>
<dbReference type="InterPro" id="IPR019010">
    <property type="entry name" value="eIF3e_N"/>
</dbReference>
<evidence type="ECO:0000256" key="2">
    <source>
        <dbReference type="ARBA" id="ARBA00022540"/>
    </source>
</evidence>
<dbReference type="OrthoDB" id="417252at2759"/>
<evidence type="ECO:0000256" key="5">
    <source>
        <dbReference type="HAMAP-Rule" id="MF_03004"/>
    </source>
</evidence>
<keyword evidence="9" id="KW-1185">Reference proteome</keyword>
<evidence type="ECO:0000256" key="1">
    <source>
        <dbReference type="ARBA" id="ARBA00022490"/>
    </source>
</evidence>
<dbReference type="PROSITE" id="PS50250">
    <property type="entry name" value="PCI"/>
    <property type="match status" value="1"/>
</dbReference>
<feature type="domain" description="PCI" evidence="7">
    <location>
        <begin position="219"/>
        <end position="392"/>
    </location>
</feature>
<keyword evidence="1 5" id="KW-0963">Cytoplasm</keyword>
<accession>A0A9J6C4W9</accession>
<protein>
    <recommendedName>
        <fullName evidence="5 6">Eukaryotic translation initiation factor 3 subunit E</fullName>
        <shortName evidence="5">eIF3e</shortName>
    </recommendedName>
    <alternativeName>
        <fullName evidence="5">Eukaryotic translation initiation factor 3 subunit 6</fullName>
    </alternativeName>
</protein>
<comment type="subcellular location">
    <subcellularLocation>
        <location evidence="5 6">Cytoplasm</location>
    </subcellularLocation>
</comment>
<evidence type="ECO:0000256" key="6">
    <source>
        <dbReference type="PIRNR" id="PIRNR016255"/>
    </source>
</evidence>
<dbReference type="SMART" id="SM01186">
    <property type="entry name" value="eIF3_N"/>
    <property type="match status" value="1"/>
</dbReference>
<evidence type="ECO:0000256" key="3">
    <source>
        <dbReference type="ARBA" id="ARBA00022917"/>
    </source>
</evidence>
<dbReference type="InterPro" id="IPR016650">
    <property type="entry name" value="eIF3e"/>
</dbReference>
<keyword evidence="2 5" id="KW-0396">Initiation factor</keyword>
<dbReference type="InterPro" id="IPR036390">
    <property type="entry name" value="WH_DNA-bd_sf"/>
</dbReference>
<gene>
    <name evidence="8" type="ORF">PVAND_006824</name>
</gene>
<comment type="similarity">
    <text evidence="5 6">Belongs to the eIF-3 subunit E family.</text>
</comment>
<sequence>MAKFDLTTRNLQFLDRHLTFPLLEFLLSKDIYDKNVLLNFILETVNKTNMIDYTTDIRQRLNLPEKMPEELQLKRQTVLAKLKELQLEVEPLMKCMEEIKTRDTMKDSKTLISVLQTEYNIKIDIIQSVYKLAKYLYECGNYTETTSYLYICLMIMQPHDKNYLNVLWGKLASEILTLNWQTALEDLNRLREFIDNSNFTNIQVLQQRTWLIHWSVLVFFNHPKGRDLIIEMFLYKPLYLNAIQTMCPHILRYLSVAVIINRGRRNALKDLIKVIQQESYTYKDPITEFLEHLYVNFDFEGARMKLHECQTVILNDFFIIGCLDEFVENARLMIFETFCRIHQCITSQLLADKLNMEPEEAECWIVNLIRNARLDAKIDSKLGYVVMGGQPLSPYQQFVEKIDSLSVRSEALTELVERKNRVKNQEGESNWKYYTN</sequence>
<evidence type="ECO:0000313" key="8">
    <source>
        <dbReference type="EMBL" id="KAG5677039.1"/>
    </source>
</evidence>
<dbReference type="SMART" id="SM00088">
    <property type="entry name" value="PINT"/>
    <property type="match status" value="1"/>
</dbReference>
<reference evidence="8" key="1">
    <citation type="submission" date="2021-03" db="EMBL/GenBank/DDBJ databases">
        <title>Chromosome level genome of the anhydrobiotic midge Polypedilum vanderplanki.</title>
        <authorList>
            <person name="Yoshida Y."/>
            <person name="Kikawada T."/>
            <person name="Gusev O."/>
        </authorList>
    </citation>
    <scope>NUCLEOTIDE SEQUENCE</scope>
    <source>
        <strain evidence="8">NIAS01</strain>
        <tissue evidence="8">Whole body or cell culture</tissue>
    </source>
</reference>
<proteinExistence type="inferred from homology"/>